<evidence type="ECO:0000313" key="3">
    <source>
        <dbReference type="EMBL" id="GAA3165035.1"/>
    </source>
</evidence>
<comment type="caution">
    <text evidence="3">The sequence shown here is derived from an EMBL/GenBank/DDBJ whole genome shotgun (WGS) entry which is preliminary data.</text>
</comment>
<comment type="similarity">
    <text evidence="1">Belongs to the AHA1 family.</text>
</comment>
<dbReference type="InterPro" id="IPR023393">
    <property type="entry name" value="START-like_dom_sf"/>
</dbReference>
<accession>A0ABP6P256</accession>
<protein>
    <recommendedName>
        <fullName evidence="2">Activator of Hsp90 ATPase homologue 1/2-like C-terminal domain-containing protein</fullName>
    </recommendedName>
</protein>
<dbReference type="InterPro" id="IPR013538">
    <property type="entry name" value="ASHA1/2-like_C"/>
</dbReference>
<evidence type="ECO:0000256" key="1">
    <source>
        <dbReference type="ARBA" id="ARBA00006817"/>
    </source>
</evidence>
<dbReference type="CDD" id="cd07814">
    <property type="entry name" value="SRPBCC_CalC_Aha1-like"/>
    <property type="match status" value="1"/>
</dbReference>
<dbReference type="SUPFAM" id="SSF55961">
    <property type="entry name" value="Bet v1-like"/>
    <property type="match status" value="1"/>
</dbReference>
<dbReference type="Gene3D" id="3.30.530.20">
    <property type="match status" value="1"/>
</dbReference>
<evidence type="ECO:0000259" key="2">
    <source>
        <dbReference type="Pfam" id="PF08327"/>
    </source>
</evidence>
<reference evidence="4" key="1">
    <citation type="journal article" date="2019" name="Int. J. Syst. Evol. Microbiol.">
        <title>The Global Catalogue of Microorganisms (GCM) 10K type strain sequencing project: providing services to taxonomists for standard genome sequencing and annotation.</title>
        <authorList>
            <consortium name="The Broad Institute Genomics Platform"/>
            <consortium name="The Broad Institute Genome Sequencing Center for Infectious Disease"/>
            <person name="Wu L."/>
            <person name="Ma J."/>
        </authorList>
    </citation>
    <scope>NUCLEOTIDE SEQUENCE [LARGE SCALE GENOMIC DNA]</scope>
    <source>
        <strain evidence="4">JCM 15614</strain>
    </source>
</reference>
<organism evidence="3 4">
    <name type="scientific">Blastococcus jejuensis</name>
    <dbReference type="NCBI Taxonomy" id="351224"/>
    <lineage>
        <taxon>Bacteria</taxon>
        <taxon>Bacillati</taxon>
        <taxon>Actinomycetota</taxon>
        <taxon>Actinomycetes</taxon>
        <taxon>Geodermatophilales</taxon>
        <taxon>Geodermatophilaceae</taxon>
        <taxon>Blastococcus</taxon>
    </lineage>
</organism>
<dbReference type="EMBL" id="BAAAVV010000003">
    <property type="protein sequence ID" value="GAA3165035.1"/>
    <property type="molecule type" value="Genomic_DNA"/>
</dbReference>
<proteinExistence type="inferred from homology"/>
<dbReference type="Pfam" id="PF08327">
    <property type="entry name" value="AHSA1"/>
    <property type="match status" value="1"/>
</dbReference>
<sequence>MIAWGHAGSSVLPPGSSTVEVTFEAVAGGTKLTVEHRDLPIGEASQHAIGWAHFLTRLRSAGAGVDPGPDPFGS</sequence>
<keyword evidence="4" id="KW-1185">Reference proteome</keyword>
<feature type="domain" description="Activator of Hsp90 ATPase homologue 1/2-like C-terminal" evidence="2">
    <location>
        <begin position="11"/>
        <end position="60"/>
    </location>
</feature>
<name>A0ABP6P256_9ACTN</name>
<gene>
    <name evidence="3" type="ORF">GCM10010531_16810</name>
</gene>
<dbReference type="Proteomes" id="UP001499924">
    <property type="component" value="Unassembled WGS sequence"/>
</dbReference>
<evidence type="ECO:0000313" key="4">
    <source>
        <dbReference type="Proteomes" id="UP001499924"/>
    </source>
</evidence>